<gene>
    <name evidence="2" type="ORF">TSPI_05269</name>
</gene>
<comment type="caution">
    <text evidence="2">The sequence shown here is derived from an EMBL/GenBank/DDBJ whole genome shotgun (WGS) entry which is preliminary data.</text>
</comment>
<protein>
    <submittedName>
        <fullName evidence="2">G-type lectin S-receptor-like serine/threonine-protein kinase</fullName>
    </submittedName>
</protein>
<keyword evidence="3" id="KW-1185">Reference proteome</keyword>
<sequence length="107" mass="12761">MTLWPSFHSQGKFISDQREAYHYPRLNEEASLLFYFLSFSFCFFLPLFFSGFWQKALVVDQSPLTQANRRRYMTKLIMAAGQDNKLATAHSETMVRSVRDRRPWSYF</sequence>
<reference evidence="2 3" key="1">
    <citation type="submission" date="2024-07" db="EMBL/GenBank/DDBJ databases">
        <title>Enhanced genomic and transcriptomic resources for Trichinella pseudospiralis and T. spiralis underpin the discovery of pronounced molecular differences between stages and species.</title>
        <authorList>
            <person name="Pasi K.K."/>
            <person name="La Rosa G."/>
            <person name="Gomez-Morales M.A."/>
            <person name="Tosini F."/>
            <person name="Sumanam S."/>
            <person name="Young N.D."/>
            <person name="Chang B.C."/>
            <person name="Robin G.B."/>
        </authorList>
    </citation>
    <scope>NUCLEOTIDE SEQUENCE [LARGE SCALE GENOMIC DNA]</scope>
    <source>
        <strain evidence="2">ISS534</strain>
    </source>
</reference>
<organism evidence="2 3">
    <name type="scientific">Trichinella spiralis</name>
    <name type="common">Trichina worm</name>
    <dbReference type="NCBI Taxonomy" id="6334"/>
    <lineage>
        <taxon>Eukaryota</taxon>
        <taxon>Metazoa</taxon>
        <taxon>Ecdysozoa</taxon>
        <taxon>Nematoda</taxon>
        <taxon>Enoplea</taxon>
        <taxon>Dorylaimia</taxon>
        <taxon>Trichinellida</taxon>
        <taxon>Trichinellidae</taxon>
        <taxon>Trichinella</taxon>
    </lineage>
</organism>
<evidence type="ECO:0000313" key="3">
    <source>
        <dbReference type="Proteomes" id="UP001558632"/>
    </source>
</evidence>
<accession>A0ABR3KTF4</accession>
<keyword evidence="1" id="KW-1133">Transmembrane helix</keyword>
<name>A0ABR3KTF4_TRISP</name>
<dbReference type="EMBL" id="JBEUSY010000172">
    <property type="protein sequence ID" value="KAL1242936.1"/>
    <property type="molecule type" value="Genomic_DNA"/>
</dbReference>
<keyword evidence="1" id="KW-0812">Transmembrane</keyword>
<evidence type="ECO:0000256" key="1">
    <source>
        <dbReference type="SAM" id="Phobius"/>
    </source>
</evidence>
<evidence type="ECO:0000313" key="2">
    <source>
        <dbReference type="EMBL" id="KAL1242936.1"/>
    </source>
</evidence>
<proteinExistence type="predicted"/>
<keyword evidence="1" id="KW-0472">Membrane</keyword>
<dbReference type="Proteomes" id="UP001558632">
    <property type="component" value="Unassembled WGS sequence"/>
</dbReference>
<feature type="transmembrane region" description="Helical" evidence="1">
    <location>
        <begin position="32"/>
        <end position="53"/>
    </location>
</feature>